<accession>M1U3N2</accession>
<dbReference type="GeneID" id="15009168"/>
<dbReference type="RefSeq" id="YP_007672680.1">
    <property type="nucleotide sequence ID" value="NC_020835.1"/>
</dbReference>
<dbReference type="KEGG" id="vg:15009168"/>
<reference evidence="1 2" key="1">
    <citation type="submission" date="2010-10" db="EMBL/GenBank/DDBJ databases">
        <title>The Genome Sequence of Prochlorococcus phage P-SSP10.</title>
        <authorList>
            <consortium name="The Broad Institute Genome Sequencing Platform"/>
            <person name="Henn M.R."/>
            <person name="Sullivan M.S."/>
            <person name="Osburne M.S."/>
            <person name="Levin J."/>
            <person name="Malboeuf C."/>
            <person name="Casali M."/>
            <person name="Russ C."/>
            <person name="Lennon N."/>
            <person name="Chapman S.B."/>
            <person name="Erlich R."/>
            <person name="Young S.K."/>
            <person name="Yandava C."/>
            <person name="Zeng Q."/>
            <person name="Alvarado L."/>
            <person name="Anderson S."/>
            <person name="Berlin A."/>
            <person name="Chen Z."/>
            <person name="Freedman E."/>
            <person name="Gellesch M."/>
            <person name="Goldberg J."/>
            <person name="Green L."/>
            <person name="Griggs A."/>
            <person name="Gujja S."/>
            <person name="Heilman E.R."/>
            <person name="Heiman D."/>
            <person name="Hollinger A."/>
            <person name="Howarth C."/>
            <person name="Larson L."/>
            <person name="Mehta T."/>
            <person name="Pearson M."/>
            <person name="Roberts A."/>
            <person name="Ryan E."/>
            <person name="Saif S."/>
            <person name="Shea T."/>
            <person name="Shenoy N."/>
            <person name="Sisk P."/>
            <person name="Stolte C."/>
            <person name="Sykes S."/>
            <person name="White J."/>
            <person name="Yu Q."/>
            <person name="Coleman M.L."/>
            <person name="Huang K.H."/>
            <person name="Weigele P.R."/>
            <person name="DeFrancesco A.S."/>
            <person name="Kern S.E."/>
            <person name="Thompson L.R."/>
            <person name="Fu R."/>
            <person name="Hombeck B."/>
            <person name="Chisholm S.W."/>
            <person name="Haas B."/>
            <person name="Nusbaum C."/>
            <person name="Birren B."/>
        </authorList>
    </citation>
    <scope>NUCLEOTIDE SEQUENCE [LARGE SCALE GENOMIC DNA]</scope>
    <source>
        <strain evidence="1 2">P-SSP10</strain>
    </source>
</reference>
<gene>
    <name evidence="1" type="ORF">PROG_00030</name>
</gene>
<dbReference type="EMBL" id="HQ337022">
    <property type="protein sequence ID" value="AGG54683.1"/>
    <property type="molecule type" value="Genomic_DNA"/>
</dbReference>
<dbReference type="Proteomes" id="UP000201285">
    <property type="component" value="Segment"/>
</dbReference>
<dbReference type="OrthoDB" id="22115at10239"/>
<name>M1U3N2_9CAUD</name>
<proteinExistence type="predicted"/>
<evidence type="ECO:0000313" key="1">
    <source>
        <dbReference type="EMBL" id="AGG54683.1"/>
    </source>
</evidence>
<sequence>MHLETVTTQPINAVDLADMLESEGYVVDDDTGEVYTEPNGKRALLLILAALNKLYIAHDAEFKLSYYIPHWKCYDLDGYCELHPNEQACKCYDV</sequence>
<evidence type="ECO:0000313" key="2">
    <source>
        <dbReference type="Proteomes" id="UP000201285"/>
    </source>
</evidence>
<organism evidence="1 2">
    <name type="scientific">Prochlorococcus phage P-SSP10</name>
    <dbReference type="NCBI Taxonomy" id="885867"/>
    <lineage>
        <taxon>Viruses</taxon>
        <taxon>Duplodnaviria</taxon>
        <taxon>Heunggongvirae</taxon>
        <taxon>Uroviricota</taxon>
        <taxon>Caudoviricetes</taxon>
        <taxon>Autographivirales</taxon>
        <taxon>Sechaudvirinae</taxon>
        <taxon>Tangaroavirus</taxon>
        <taxon>Tangaroavirus PSSP10</taxon>
    </lineage>
</organism>
<keyword evidence="2" id="KW-1185">Reference proteome</keyword>
<protein>
    <submittedName>
        <fullName evidence="1">Uncharacterized protein</fullName>
    </submittedName>
</protein>